<dbReference type="OrthoDB" id="9813612at2"/>
<protein>
    <recommendedName>
        <fullName evidence="3">Aminotransferase</fullName>
        <ecNumber evidence="3">2.6.1.-</ecNumber>
    </recommendedName>
</protein>
<reference evidence="6" key="1">
    <citation type="submission" date="2017-02" db="EMBL/GenBank/DDBJ databases">
        <authorList>
            <person name="Varghese N."/>
            <person name="Submissions S."/>
        </authorList>
    </citation>
    <scope>NUCLEOTIDE SEQUENCE [LARGE SCALE GENOMIC DNA]</scope>
    <source>
        <strain evidence="6">DSM 24412</strain>
    </source>
</reference>
<dbReference type="InterPro" id="IPR004838">
    <property type="entry name" value="NHTrfase_class1_PyrdxlP-BS"/>
</dbReference>
<dbReference type="PANTHER" id="PTHR42885:SF1">
    <property type="entry name" value="THREONINE-PHOSPHATE DECARBOXYLASE"/>
    <property type="match status" value="1"/>
</dbReference>
<dbReference type="KEGG" id="asx:CDL62_10820"/>
<dbReference type="Gene3D" id="3.90.1150.10">
    <property type="entry name" value="Aspartate Aminotransferase, domain 1"/>
    <property type="match status" value="1"/>
</dbReference>
<dbReference type="Pfam" id="PF00155">
    <property type="entry name" value="Aminotran_1_2"/>
    <property type="match status" value="1"/>
</dbReference>
<keyword evidence="6" id="KW-1185">Reference proteome</keyword>
<dbReference type="CDD" id="cd00609">
    <property type="entry name" value="AAT_like"/>
    <property type="match status" value="1"/>
</dbReference>
<proteinExistence type="inferred from homology"/>
<accession>A0A1T5BUF1</accession>
<dbReference type="SUPFAM" id="SSF53383">
    <property type="entry name" value="PLP-dependent transferases"/>
    <property type="match status" value="1"/>
</dbReference>
<sequence length="342" mass="37950">MLYGHGNEIHQYIQGIKADFSSNIACGGTHPAILAHIKDSINLIGNYPEPDACSLREAIARKEGVDLRQIVVTNGSTEAFYLLAQLFKNGKSLVFTPSFSEYEDAAKCHGHSISHQPSGKFNIQMTEQYDCVWLGNPNNPDGVVTDSDLILNFCSNHPDACLILDEAYHSLCHEYVSPLSCHNVPDNLVVVRSLTKLFALPGLRLGYIIASEEICESLSEIKMPWSVNALAIEAGKFIMDKYEELKPDINALLKESSRFQKLMAEIEMVSVSPSECNYFLVKLHKGTAGDLKKHLVDQHGFLIRDATNFRGLTSAHFRVAALSPAQNNQLVNAIKTWIQKAF</sequence>
<evidence type="ECO:0000313" key="6">
    <source>
        <dbReference type="Proteomes" id="UP000191055"/>
    </source>
</evidence>
<dbReference type="Proteomes" id="UP000191055">
    <property type="component" value="Unassembled WGS sequence"/>
</dbReference>
<dbReference type="PROSITE" id="PS00105">
    <property type="entry name" value="AA_TRANSFER_CLASS_1"/>
    <property type="match status" value="1"/>
</dbReference>
<evidence type="ECO:0000256" key="2">
    <source>
        <dbReference type="ARBA" id="ARBA00022898"/>
    </source>
</evidence>
<dbReference type="RefSeq" id="WP_079556416.1">
    <property type="nucleotide sequence ID" value="NZ_CP021904.1"/>
</dbReference>
<feature type="domain" description="Aminotransferase class I/classII large" evidence="4">
    <location>
        <begin position="17"/>
        <end position="334"/>
    </location>
</feature>
<dbReference type="PANTHER" id="PTHR42885">
    <property type="entry name" value="HISTIDINOL-PHOSPHATE AMINOTRANSFERASE-RELATED"/>
    <property type="match status" value="1"/>
</dbReference>
<dbReference type="GO" id="GO:0008483">
    <property type="term" value="F:transaminase activity"/>
    <property type="evidence" value="ECO:0007669"/>
    <property type="project" value="UniProtKB-KW"/>
</dbReference>
<keyword evidence="2" id="KW-0663">Pyridoxal phosphate</keyword>
<dbReference type="GO" id="GO:0030170">
    <property type="term" value="F:pyridoxal phosphate binding"/>
    <property type="evidence" value="ECO:0007669"/>
    <property type="project" value="InterPro"/>
</dbReference>
<dbReference type="InterPro" id="IPR015421">
    <property type="entry name" value="PyrdxlP-dep_Trfase_major"/>
</dbReference>
<gene>
    <name evidence="5" type="ORF">SAMN03080601_00624</name>
</gene>
<dbReference type="AlphaFoldDB" id="A0A1T5BUF1"/>
<comment type="similarity">
    <text evidence="3">Belongs to the class-I pyridoxal-phosphate-dependent aminotransferase family.</text>
</comment>
<dbReference type="STRING" id="889453.SAMN03080601_00624"/>
<keyword evidence="3" id="KW-0032">Aminotransferase</keyword>
<name>A0A1T5BUF1_9BACT</name>
<evidence type="ECO:0000313" key="5">
    <source>
        <dbReference type="EMBL" id="SKB50593.1"/>
    </source>
</evidence>
<dbReference type="Gene3D" id="3.40.640.10">
    <property type="entry name" value="Type I PLP-dependent aspartate aminotransferase-like (Major domain)"/>
    <property type="match status" value="1"/>
</dbReference>
<dbReference type="EMBL" id="FUYV01000002">
    <property type="protein sequence ID" value="SKB50593.1"/>
    <property type="molecule type" value="Genomic_DNA"/>
</dbReference>
<keyword evidence="3" id="KW-0808">Transferase</keyword>
<dbReference type="InterPro" id="IPR015422">
    <property type="entry name" value="PyrdxlP-dep_Trfase_small"/>
</dbReference>
<comment type="cofactor">
    <cofactor evidence="1 3">
        <name>pyridoxal 5'-phosphate</name>
        <dbReference type="ChEBI" id="CHEBI:597326"/>
    </cofactor>
</comment>
<organism evidence="5 6">
    <name type="scientific">Alkalitalea saponilacus</name>
    <dbReference type="NCBI Taxonomy" id="889453"/>
    <lineage>
        <taxon>Bacteria</taxon>
        <taxon>Pseudomonadati</taxon>
        <taxon>Bacteroidota</taxon>
        <taxon>Bacteroidia</taxon>
        <taxon>Marinilabiliales</taxon>
        <taxon>Marinilabiliaceae</taxon>
        <taxon>Alkalitalea</taxon>
    </lineage>
</organism>
<dbReference type="InterPro" id="IPR015424">
    <property type="entry name" value="PyrdxlP-dep_Trfase"/>
</dbReference>
<evidence type="ECO:0000259" key="4">
    <source>
        <dbReference type="Pfam" id="PF00155"/>
    </source>
</evidence>
<evidence type="ECO:0000256" key="3">
    <source>
        <dbReference type="RuleBase" id="RU000481"/>
    </source>
</evidence>
<dbReference type="InterPro" id="IPR004839">
    <property type="entry name" value="Aminotransferase_I/II_large"/>
</dbReference>
<dbReference type="EC" id="2.6.1.-" evidence="3"/>
<evidence type="ECO:0000256" key="1">
    <source>
        <dbReference type="ARBA" id="ARBA00001933"/>
    </source>
</evidence>